<gene>
    <name evidence="10" type="ORF">GCM10011358_22860</name>
</gene>
<evidence type="ECO:0000313" key="11">
    <source>
        <dbReference type="Proteomes" id="UP000617355"/>
    </source>
</evidence>
<reference evidence="11" key="1">
    <citation type="journal article" date="2019" name="Int. J. Syst. Evol. Microbiol.">
        <title>The Global Catalogue of Microorganisms (GCM) 10K type strain sequencing project: providing services to taxonomists for standard genome sequencing and annotation.</title>
        <authorList>
            <consortium name="The Broad Institute Genomics Platform"/>
            <consortium name="The Broad Institute Genome Sequencing Center for Infectious Disease"/>
            <person name="Wu L."/>
            <person name="Ma J."/>
        </authorList>
    </citation>
    <scope>NUCLEOTIDE SEQUENCE [LARGE SCALE GENOMIC DNA]</scope>
    <source>
        <strain evidence="11">CGMCC 1.12922</strain>
    </source>
</reference>
<dbReference type="PANTHER" id="PTHR30582">
    <property type="entry name" value="L,D-TRANSPEPTIDASE"/>
    <property type="match status" value="1"/>
</dbReference>
<keyword evidence="3" id="KW-0808">Transferase</keyword>
<dbReference type="InterPro" id="IPR038063">
    <property type="entry name" value="Transpep_catalytic_dom"/>
</dbReference>
<name>A0ABQ1QRF7_9RHOB</name>
<evidence type="ECO:0000259" key="9">
    <source>
        <dbReference type="PROSITE" id="PS52029"/>
    </source>
</evidence>
<keyword evidence="8" id="KW-0732">Signal</keyword>
<feature type="active site" description="Nucleophile" evidence="7">
    <location>
        <position position="131"/>
    </location>
</feature>
<dbReference type="CDD" id="cd16913">
    <property type="entry name" value="YkuD_like"/>
    <property type="match status" value="1"/>
</dbReference>
<keyword evidence="5 7" id="KW-0573">Peptidoglycan synthesis</keyword>
<keyword evidence="4 7" id="KW-0133">Cell shape</keyword>
<dbReference type="InterPro" id="IPR050979">
    <property type="entry name" value="LD-transpeptidase"/>
</dbReference>
<keyword evidence="11" id="KW-1185">Reference proteome</keyword>
<feature type="chain" id="PRO_5047478266" evidence="8">
    <location>
        <begin position="27"/>
        <end position="160"/>
    </location>
</feature>
<comment type="caution">
    <text evidence="10">The sequence shown here is derived from an EMBL/GenBank/DDBJ whole genome shotgun (WGS) entry which is preliminary data.</text>
</comment>
<feature type="active site" description="Proton donor/acceptor" evidence="7">
    <location>
        <position position="115"/>
    </location>
</feature>
<keyword evidence="6 7" id="KW-0961">Cell wall biogenesis/degradation</keyword>
<evidence type="ECO:0000313" key="10">
    <source>
        <dbReference type="EMBL" id="GGD38469.1"/>
    </source>
</evidence>
<sequence>MIFIASRIVSAARLGFAATAILAALAAAAPASERLSTSNRSNQIVIRVDVSDQEMTVMQGGRRLYSWPVSTAKRGKITPAGTYQPQWFSRNHRSSLYDDAPMPFSIFYDGNYAIHGTYSTAALGRPASNGCVRLHPESARTLYEMVYAHGKDNTYIVVQE</sequence>
<evidence type="ECO:0000256" key="7">
    <source>
        <dbReference type="PROSITE-ProRule" id="PRU01373"/>
    </source>
</evidence>
<protein>
    <submittedName>
        <fullName evidence="10">L,D-transpeptidase</fullName>
    </submittedName>
</protein>
<dbReference type="Proteomes" id="UP000617355">
    <property type="component" value="Unassembled WGS sequence"/>
</dbReference>
<evidence type="ECO:0000256" key="3">
    <source>
        <dbReference type="ARBA" id="ARBA00022679"/>
    </source>
</evidence>
<organism evidence="10 11">
    <name type="scientific">Sinisalibacter lacisalsi</name>
    <dbReference type="NCBI Taxonomy" id="1526570"/>
    <lineage>
        <taxon>Bacteria</taxon>
        <taxon>Pseudomonadati</taxon>
        <taxon>Pseudomonadota</taxon>
        <taxon>Alphaproteobacteria</taxon>
        <taxon>Rhodobacterales</taxon>
        <taxon>Roseobacteraceae</taxon>
        <taxon>Sinisalibacter</taxon>
    </lineage>
</organism>
<dbReference type="PANTHER" id="PTHR30582:SF2">
    <property type="entry name" value="L,D-TRANSPEPTIDASE YCIB-RELATED"/>
    <property type="match status" value="1"/>
</dbReference>
<proteinExistence type="inferred from homology"/>
<dbReference type="SUPFAM" id="SSF141523">
    <property type="entry name" value="L,D-transpeptidase catalytic domain-like"/>
    <property type="match status" value="1"/>
</dbReference>
<dbReference type="PROSITE" id="PS52029">
    <property type="entry name" value="LD_TPASE"/>
    <property type="match status" value="1"/>
</dbReference>
<evidence type="ECO:0000256" key="8">
    <source>
        <dbReference type="SAM" id="SignalP"/>
    </source>
</evidence>
<feature type="signal peptide" evidence="8">
    <location>
        <begin position="1"/>
        <end position="26"/>
    </location>
</feature>
<comment type="pathway">
    <text evidence="1 7">Cell wall biogenesis; peptidoglycan biosynthesis.</text>
</comment>
<evidence type="ECO:0000256" key="4">
    <source>
        <dbReference type="ARBA" id="ARBA00022960"/>
    </source>
</evidence>
<evidence type="ECO:0000256" key="1">
    <source>
        <dbReference type="ARBA" id="ARBA00004752"/>
    </source>
</evidence>
<dbReference type="Pfam" id="PF03734">
    <property type="entry name" value="YkuD"/>
    <property type="match status" value="1"/>
</dbReference>
<feature type="domain" description="L,D-TPase catalytic" evidence="9">
    <location>
        <begin position="44"/>
        <end position="159"/>
    </location>
</feature>
<evidence type="ECO:0000256" key="2">
    <source>
        <dbReference type="ARBA" id="ARBA00005992"/>
    </source>
</evidence>
<comment type="similarity">
    <text evidence="2">Belongs to the YkuD family.</text>
</comment>
<evidence type="ECO:0000256" key="6">
    <source>
        <dbReference type="ARBA" id="ARBA00023316"/>
    </source>
</evidence>
<dbReference type="EMBL" id="BMGI01000003">
    <property type="protein sequence ID" value="GGD38469.1"/>
    <property type="molecule type" value="Genomic_DNA"/>
</dbReference>
<dbReference type="InterPro" id="IPR005490">
    <property type="entry name" value="LD_TPept_cat_dom"/>
</dbReference>
<evidence type="ECO:0000256" key="5">
    <source>
        <dbReference type="ARBA" id="ARBA00022984"/>
    </source>
</evidence>
<accession>A0ABQ1QRF7</accession>
<dbReference type="Gene3D" id="2.40.440.10">
    <property type="entry name" value="L,D-transpeptidase catalytic domain-like"/>
    <property type="match status" value="1"/>
</dbReference>
<dbReference type="RefSeq" id="WP_188527780.1">
    <property type="nucleotide sequence ID" value="NZ_BMGI01000003.1"/>
</dbReference>